<feature type="transmembrane region" description="Helical" evidence="10">
    <location>
        <begin position="360"/>
        <end position="377"/>
    </location>
</feature>
<evidence type="ECO:0000256" key="3">
    <source>
        <dbReference type="ARBA" id="ARBA00022448"/>
    </source>
</evidence>
<comment type="subcellular location">
    <subcellularLocation>
        <location evidence="1">Cytoplasmic vesicle membrane</location>
        <topology evidence="1">Multi-pass membrane protein</topology>
    </subcellularLocation>
</comment>
<feature type="transmembrane region" description="Helical" evidence="10">
    <location>
        <begin position="269"/>
        <end position="288"/>
    </location>
</feature>
<feature type="transmembrane region" description="Helical" evidence="10">
    <location>
        <begin position="300"/>
        <end position="323"/>
    </location>
</feature>
<feature type="transmembrane region" description="Helical" evidence="10">
    <location>
        <begin position="510"/>
        <end position="533"/>
    </location>
</feature>
<feature type="transmembrane region" description="Helical" evidence="10">
    <location>
        <begin position="545"/>
        <end position="564"/>
    </location>
</feature>
<evidence type="ECO:0000256" key="8">
    <source>
        <dbReference type="ARBA" id="ARBA00023329"/>
    </source>
</evidence>
<feature type="transmembrane region" description="Helical" evidence="10">
    <location>
        <begin position="485"/>
        <end position="503"/>
    </location>
</feature>
<name>A0A6L2PSQ2_COPFO</name>
<dbReference type="PANTHER" id="PTHR22950">
    <property type="entry name" value="AMINO ACID TRANSPORTER"/>
    <property type="match status" value="1"/>
</dbReference>
<dbReference type="FunCoup" id="A0A6L2PSQ2">
    <property type="interactions" value="86"/>
</dbReference>
<evidence type="ECO:0000313" key="13">
    <source>
        <dbReference type="Proteomes" id="UP000502823"/>
    </source>
</evidence>
<evidence type="ECO:0000256" key="9">
    <source>
        <dbReference type="SAM" id="MobiDB-lite"/>
    </source>
</evidence>
<reference evidence="13" key="1">
    <citation type="submission" date="2020-01" db="EMBL/GenBank/DDBJ databases">
        <title>Draft genome sequence of the Termite Coptotermes fromosanus.</title>
        <authorList>
            <person name="Itakura S."/>
            <person name="Yosikawa Y."/>
            <person name="Umezawa K."/>
        </authorList>
    </citation>
    <scope>NUCLEOTIDE SEQUENCE [LARGE SCALE GENOMIC DNA]</scope>
</reference>
<keyword evidence="13" id="KW-1185">Reference proteome</keyword>
<dbReference type="EMBL" id="BLKM01009049">
    <property type="protein sequence ID" value="GFG35653.1"/>
    <property type="molecule type" value="Genomic_DNA"/>
</dbReference>
<keyword evidence="4 10" id="KW-0812">Transmembrane</keyword>
<comment type="similarity">
    <text evidence="2">Belongs to the amino acid/polyamine transporter 2 family.</text>
</comment>
<dbReference type="OrthoDB" id="6021076at2759"/>
<dbReference type="PANTHER" id="PTHR22950:SF689">
    <property type="entry name" value="VESICULAR INHIBITORY AMINO ACID TRANSPORTER"/>
    <property type="match status" value="1"/>
</dbReference>
<feature type="transmembrane region" description="Helical" evidence="10">
    <location>
        <begin position="436"/>
        <end position="455"/>
    </location>
</feature>
<feature type="transmembrane region" description="Helical" evidence="10">
    <location>
        <begin position="397"/>
        <end position="416"/>
    </location>
</feature>
<keyword evidence="7 10" id="KW-0472">Membrane</keyword>
<evidence type="ECO:0000256" key="6">
    <source>
        <dbReference type="ARBA" id="ARBA00022989"/>
    </source>
</evidence>
<dbReference type="AlphaFoldDB" id="A0A6L2PSQ2"/>
<dbReference type="InterPro" id="IPR013057">
    <property type="entry name" value="AA_transpt_TM"/>
</dbReference>
<evidence type="ECO:0000256" key="5">
    <source>
        <dbReference type="ARBA" id="ARBA00022775"/>
    </source>
</evidence>
<gene>
    <name evidence="12" type="ORF">Cfor_00035</name>
</gene>
<keyword evidence="3" id="KW-0813">Transport</keyword>
<dbReference type="GO" id="GO:0030659">
    <property type="term" value="C:cytoplasmic vesicle membrane"/>
    <property type="evidence" value="ECO:0007669"/>
    <property type="project" value="UniProtKB-SubCell"/>
</dbReference>
<dbReference type="InParanoid" id="A0A6L2PSQ2"/>
<evidence type="ECO:0000256" key="10">
    <source>
        <dbReference type="SAM" id="Phobius"/>
    </source>
</evidence>
<feature type="domain" description="Amino acid transporter transmembrane" evidence="11">
    <location>
        <begin position="143"/>
        <end position="564"/>
    </location>
</feature>
<evidence type="ECO:0000259" key="11">
    <source>
        <dbReference type="Pfam" id="PF01490"/>
    </source>
</evidence>
<dbReference type="Proteomes" id="UP000502823">
    <property type="component" value="Unassembled WGS sequence"/>
</dbReference>
<feature type="transmembrane region" description="Helical" evidence="10">
    <location>
        <begin position="175"/>
        <end position="196"/>
    </location>
</feature>
<comment type="caution">
    <text evidence="12">The sequence shown here is derived from an EMBL/GenBank/DDBJ whole genome shotgun (WGS) entry which is preliminary data.</text>
</comment>
<protein>
    <recommendedName>
        <fullName evidence="11">Amino acid transporter transmembrane domain-containing protein</fullName>
    </recommendedName>
</protein>
<dbReference type="GO" id="GO:0015179">
    <property type="term" value="F:L-amino acid transmembrane transporter activity"/>
    <property type="evidence" value="ECO:0007669"/>
    <property type="project" value="TreeGrafter"/>
</dbReference>
<organism evidence="12 13">
    <name type="scientific">Coptotermes formosanus</name>
    <name type="common">Formosan subterranean termite</name>
    <dbReference type="NCBI Taxonomy" id="36987"/>
    <lineage>
        <taxon>Eukaryota</taxon>
        <taxon>Metazoa</taxon>
        <taxon>Ecdysozoa</taxon>
        <taxon>Arthropoda</taxon>
        <taxon>Hexapoda</taxon>
        <taxon>Insecta</taxon>
        <taxon>Pterygota</taxon>
        <taxon>Neoptera</taxon>
        <taxon>Polyneoptera</taxon>
        <taxon>Dictyoptera</taxon>
        <taxon>Blattodea</taxon>
        <taxon>Blattoidea</taxon>
        <taxon>Termitoidae</taxon>
        <taxon>Rhinotermitidae</taxon>
        <taxon>Coptotermes</taxon>
    </lineage>
</organism>
<accession>A0A6L2PSQ2</accession>
<evidence type="ECO:0000313" key="12">
    <source>
        <dbReference type="EMBL" id="GFG35653.1"/>
    </source>
</evidence>
<evidence type="ECO:0000256" key="7">
    <source>
        <dbReference type="ARBA" id="ARBA00023136"/>
    </source>
</evidence>
<keyword evidence="8" id="KW-0968">Cytoplasmic vesicle</keyword>
<feature type="transmembrane region" description="Helical" evidence="10">
    <location>
        <begin position="238"/>
        <end position="257"/>
    </location>
</feature>
<dbReference type="Pfam" id="PF01490">
    <property type="entry name" value="Aa_trans"/>
    <property type="match status" value="1"/>
</dbReference>
<evidence type="ECO:0000256" key="2">
    <source>
        <dbReference type="ARBA" id="ARBA00008066"/>
    </source>
</evidence>
<proteinExistence type="inferred from homology"/>
<dbReference type="GO" id="GO:0005774">
    <property type="term" value="C:vacuolar membrane"/>
    <property type="evidence" value="ECO:0007669"/>
    <property type="project" value="TreeGrafter"/>
</dbReference>
<keyword evidence="6 10" id="KW-1133">Transmembrane helix</keyword>
<feature type="transmembrane region" description="Helical" evidence="10">
    <location>
        <begin position="329"/>
        <end position="348"/>
    </location>
</feature>
<evidence type="ECO:0000256" key="4">
    <source>
        <dbReference type="ARBA" id="ARBA00022692"/>
    </source>
</evidence>
<dbReference type="GO" id="GO:0006836">
    <property type="term" value="P:neurotransmitter transport"/>
    <property type="evidence" value="ECO:0007669"/>
    <property type="project" value="UniProtKB-KW"/>
</dbReference>
<evidence type="ECO:0000256" key="1">
    <source>
        <dbReference type="ARBA" id="ARBA00004439"/>
    </source>
</evidence>
<feature type="region of interest" description="Disordered" evidence="9">
    <location>
        <begin position="116"/>
        <end position="140"/>
    </location>
</feature>
<keyword evidence="5" id="KW-0532">Neurotransmitter transport</keyword>
<sequence length="580" mass="63738">MATFGRFTVPPLRAALNVAWETFKATLPDSSPCLDMVRKATGGGGGGVGGGGPRPREPGEHVRFAQFRGEGHHKLGESTELSTMPGDGGGSYGGGEGGIAEDGFIERQQSYQHSRGNGSLTSVDFGSENGGGGGEFGEGRSRHKINEWQAAWNVTNAIQGMFIVSLPFAVLRGGYWAIAAMIGIAYICCYTGKILVECLYEEDAITGQRVRVRDSYVAIARECFGPLWGARAVNIAQIIELLMTCILYVVVCGDLMIGTFPEGAIDTRSWMMLVGIFLVPLVAAYSQPDTMRTSVGMVKLIWVVLYVAGFLKSLHMVSVLSFWCTMSHLVINAIILGYCLLEISDWGWSKVRWSIDIENFPISLGVIVFSYTSQIFLPTLEGNLIDRSKFNWMLNWSHIAAAVFKSLFGYICFLTFEDDTQQVITNNLHSPGFKGLVNFFLVLKAVLSYPLPFYAACELLERAFFKGRPETIFPTIWALDGELKVWGLAFRVGVVVITVLMAISIPHFAILMGFIGSFTGTMLSFIWPCYFHLKLKRPQLDWGTIAYDCFVIFLGCLFGIIGVYDSGSALSKAFQIGLPF</sequence>